<keyword evidence="4" id="KW-0500">Molybdenum</keyword>
<evidence type="ECO:0000256" key="4">
    <source>
        <dbReference type="PIRSR" id="PIRSR004846-1"/>
    </source>
</evidence>
<dbReference type="PANTHER" id="PTHR30632:SF0">
    <property type="entry name" value="SULFATE-BINDING PROTEIN"/>
    <property type="match status" value="1"/>
</dbReference>
<keyword evidence="2 4" id="KW-0479">Metal-binding</keyword>
<feature type="binding site" evidence="4">
    <location>
        <position position="74"/>
    </location>
    <ligand>
        <name>molybdate</name>
        <dbReference type="ChEBI" id="CHEBI:36264"/>
    </ligand>
</feature>
<evidence type="ECO:0000256" key="5">
    <source>
        <dbReference type="SAM" id="SignalP"/>
    </source>
</evidence>
<dbReference type="GO" id="GO:0030973">
    <property type="term" value="F:molybdate ion binding"/>
    <property type="evidence" value="ECO:0007669"/>
    <property type="project" value="TreeGrafter"/>
</dbReference>
<comment type="similarity">
    <text evidence="1">Belongs to the bacterial solute-binding protein ModA family.</text>
</comment>
<protein>
    <submittedName>
        <fullName evidence="6">Molybdate ABC transporter substrate-binding protein</fullName>
    </submittedName>
</protein>
<dbReference type="AlphaFoldDB" id="A0A7H2BMQ2"/>
<keyword evidence="7" id="KW-1185">Reference proteome</keyword>
<dbReference type="InterPro" id="IPR005950">
    <property type="entry name" value="ModA"/>
</dbReference>
<dbReference type="PIRSF" id="PIRSF004846">
    <property type="entry name" value="ModA"/>
    <property type="match status" value="1"/>
</dbReference>
<dbReference type="PROSITE" id="PS51257">
    <property type="entry name" value="PROKAR_LIPOPROTEIN"/>
    <property type="match status" value="1"/>
</dbReference>
<dbReference type="NCBIfam" id="TIGR01256">
    <property type="entry name" value="modA"/>
    <property type="match status" value="1"/>
</dbReference>
<dbReference type="Gene3D" id="3.40.190.10">
    <property type="entry name" value="Periplasmic binding protein-like II"/>
    <property type="match status" value="2"/>
</dbReference>
<evidence type="ECO:0000313" key="7">
    <source>
        <dbReference type="Proteomes" id="UP000516421"/>
    </source>
</evidence>
<dbReference type="Pfam" id="PF13531">
    <property type="entry name" value="SBP_bac_11"/>
    <property type="match status" value="1"/>
</dbReference>
<feature type="binding site" evidence="4">
    <location>
        <position position="179"/>
    </location>
    <ligand>
        <name>molybdate</name>
        <dbReference type="ChEBI" id="CHEBI:36264"/>
    </ligand>
</feature>
<evidence type="ECO:0000313" key="6">
    <source>
        <dbReference type="EMBL" id="QNV40948.1"/>
    </source>
</evidence>
<keyword evidence="3 5" id="KW-0732">Signal</keyword>
<dbReference type="SUPFAM" id="SSF53850">
    <property type="entry name" value="Periplasmic binding protein-like II"/>
    <property type="match status" value="1"/>
</dbReference>
<reference evidence="6 7" key="1">
    <citation type="submission" date="2020-09" db="EMBL/GenBank/DDBJ databases">
        <title>Investigation of environmental microbe.</title>
        <authorList>
            <person name="Ou Y."/>
            <person name="Kang Q."/>
        </authorList>
    </citation>
    <scope>NUCLEOTIDE SEQUENCE [LARGE SCALE GENOMIC DNA]</scope>
    <source>
        <strain evidence="6 7">KJZ-9</strain>
    </source>
</reference>
<feature type="signal peptide" evidence="5">
    <location>
        <begin position="1"/>
        <end position="17"/>
    </location>
</feature>
<organism evidence="6 7">
    <name type="scientific">Rothia amarae</name>
    <dbReference type="NCBI Taxonomy" id="169480"/>
    <lineage>
        <taxon>Bacteria</taxon>
        <taxon>Bacillati</taxon>
        <taxon>Actinomycetota</taxon>
        <taxon>Actinomycetes</taxon>
        <taxon>Micrococcales</taxon>
        <taxon>Micrococcaceae</taxon>
        <taxon>Rothia</taxon>
    </lineage>
</organism>
<evidence type="ECO:0000256" key="3">
    <source>
        <dbReference type="ARBA" id="ARBA00022729"/>
    </source>
</evidence>
<feature type="chain" id="PRO_5038952316" evidence="5">
    <location>
        <begin position="18"/>
        <end position="262"/>
    </location>
</feature>
<dbReference type="GO" id="GO:0046872">
    <property type="term" value="F:metal ion binding"/>
    <property type="evidence" value="ECO:0007669"/>
    <property type="project" value="UniProtKB-KW"/>
</dbReference>
<accession>A0A7H2BMQ2</accession>
<dbReference type="Proteomes" id="UP000516421">
    <property type="component" value="Chromosome"/>
</dbReference>
<name>A0A7H2BMQ2_9MICC</name>
<sequence length="262" mass="27201">MKKTLLSAGVISTVSLAGCGANSDTASSSSSPSQEGGTVEVFAAASLNSAGAELEKAYEKEHPGVDVSFNFAGSSKLVQQMQQGASPDVLITADQKTMDGARTSIEDLKESEPRVIATNRLVLATSAGNPGKISAVKDLASDSVTTAICAAEVPCGNLAHQELDNQHVELGNATEEKNVSDVSTKVASGAVDAGFIYSTDAAYLKKDQDITVINLPGLEDNVYPMALTNLGKQNSVASDFATWLSGEEAQKIMSQYDFGSAK</sequence>
<feature type="binding site" evidence="4">
    <location>
        <position position="197"/>
    </location>
    <ligand>
        <name>molybdate</name>
        <dbReference type="ChEBI" id="CHEBI:36264"/>
    </ligand>
</feature>
<gene>
    <name evidence="6" type="primary">modA</name>
    <name evidence="6" type="ORF">IDM48_03000</name>
</gene>
<feature type="binding site" evidence="4">
    <location>
        <position position="46"/>
    </location>
    <ligand>
        <name>molybdate</name>
        <dbReference type="ChEBI" id="CHEBI:36264"/>
    </ligand>
</feature>
<dbReference type="InterPro" id="IPR050682">
    <property type="entry name" value="ModA/WtpA"/>
</dbReference>
<evidence type="ECO:0000256" key="1">
    <source>
        <dbReference type="ARBA" id="ARBA00009175"/>
    </source>
</evidence>
<evidence type="ECO:0000256" key="2">
    <source>
        <dbReference type="ARBA" id="ARBA00022723"/>
    </source>
</evidence>
<dbReference type="KEGG" id="rama:IDM48_03000"/>
<proteinExistence type="inferred from homology"/>
<dbReference type="EMBL" id="CP061538">
    <property type="protein sequence ID" value="QNV40948.1"/>
    <property type="molecule type" value="Genomic_DNA"/>
</dbReference>
<dbReference type="GO" id="GO:0015689">
    <property type="term" value="P:molybdate ion transport"/>
    <property type="evidence" value="ECO:0007669"/>
    <property type="project" value="InterPro"/>
</dbReference>
<dbReference type="PANTHER" id="PTHR30632">
    <property type="entry name" value="MOLYBDATE-BINDING PERIPLASMIC PROTEIN"/>
    <property type="match status" value="1"/>
</dbReference>